<feature type="compositionally biased region" description="Low complexity" evidence="1">
    <location>
        <begin position="811"/>
        <end position="840"/>
    </location>
</feature>
<dbReference type="Pfam" id="PF05359">
    <property type="entry name" value="DUF748"/>
    <property type="match status" value="2"/>
</dbReference>
<dbReference type="GO" id="GO:0005886">
    <property type="term" value="C:plasma membrane"/>
    <property type="evidence" value="ECO:0007669"/>
    <property type="project" value="TreeGrafter"/>
</dbReference>
<evidence type="ECO:0000313" key="2">
    <source>
        <dbReference type="EMBL" id="QIM51432.1"/>
    </source>
</evidence>
<evidence type="ECO:0000313" key="3">
    <source>
        <dbReference type="Proteomes" id="UP000503162"/>
    </source>
</evidence>
<feature type="region of interest" description="Disordered" evidence="1">
    <location>
        <begin position="802"/>
        <end position="844"/>
    </location>
</feature>
<name>A0A6G8IE50_9BURK</name>
<accession>A0A6G8IE50</accession>
<sequence>MAADLSLNPASGSAARRWARRLAWALASLLLLWGLLWLALPPLLKWQIEKQGSALLGRTLTLERVDLRPWSLSLALEGLRVARAAGDPADVGPQFEFKRLFVDLELQSLLRLAPVVDALRLEAPRLHLRHLGEGRLDVDDVIQRLRGPERPGDAQPEPLPRFAVFNIELVDGALDWVDTPVGVTHQLEGLHLAVPFLSNLGSRRNVVTEPRLAFTLNGSAFDSRASTTPFADDHRTRVRLQVPGLDVRPYLAYWPRSLPVQPTAARLSLDLTLDFEAHAEPSLVLAGQIGLSDVRWAEAGQPVLGWQRLDLDLRRAEPLRQRVEIARIAWQGPSLDVSRDAQGRINLLRLAEAGQRGAPRPAAAPASGAPAGARPAWQVVVDAFSVDGATVRWRDAAVKPAADLALTDLRLKATGLAWPVQQAAPVELHARLGDTPLSLRGSATDRAAQARLTLGELPLSVASPYLVQQLVPALDGRLQGEFALDWRAASGADAGALRLDATRLQLADLRLGPARAPLARLQGLTVAGAQVDLLARRAEVAQIAVQAPDLDVLRRADGRWMAQDWLRGDAATPDARSAAAARPAAPAAPAPDPWRVLLKEVQLQDGRLRFSDQSTPRPVALAVQALSLRLQNLEPMAVRAPPAPISLRLQLDRGDRGRRAAEGGRIAFDGQLQLPGQGVGAGARGRAQMERLPLHAFMPYLADRVNFELLRADASLRGDVAVGLAEAGTTVELAVEAALEDLRAQSLNPNEELLAWKSLQVRGLRVRSAPGQAASVQVAETVLSDYFARVLIDEQGRINLQGLLKPPPEAPSAATPPAAAPAAPATAAPATATAPSGPTPDIRVGPISLVNGRVRFSDRFVRPNYTANLSEVTGSLSAFSNRPPAPGQPLALAELSLKGRAEGTATLDVSGQINPLAQPLAMDVRGLVRDLELSPLSPYSAKYAGYGIERGKLSMDVRYRIQPDGQLDASNQIVLNQLSFGERDPNSSANLPVKLAVALLADRDGVIDINLPISGSLNDPQFRLGPVIVRVIVNLIGKAITAPFSLIANAFAGGGADASQIDFEPGRATLDDNDRRQLEAVARALQNRPALRLTIHGHAELASEREGWQRARLDSLLRAEKRRRLARAGAEVPAEPEIVAAERDELLREVYRRADIPKPRNAIGLAKDIPPAEMAALLAASQVPGDDAMRDLAVARAVAVKDFLLGLKLGEDRVFLGAPRLGPVKASEATETTTRPQLPSARAELQLAPR</sequence>
<protein>
    <submittedName>
        <fullName evidence="2">DUF748 domain-containing protein</fullName>
    </submittedName>
</protein>
<dbReference type="AlphaFoldDB" id="A0A6G8IE50"/>
<proteinExistence type="predicted"/>
<dbReference type="InterPro" id="IPR052894">
    <property type="entry name" value="AsmA-related"/>
</dbReference>
<dbReference type="KEGG" id="hcz:G9Q37_04420"/>
<dbReference type="InterPro" id="IPR036737">
    <property type="entry name" value="OmpA-like_sf"/>
</dbReference>
<dbReference type="InterPro" id="IPR008023">
    <property type="entry name" value="DUF748"/>
</dbReference>
<dbReference type="Gene3D" id="3.30.1330.60">
    <property type="entry name" value="OmpA-like domain"/>
    <property type="match status" value="1"/>
</dbReference>
<dbReference type="RefSeq" id="WP_166225118.1">
    <property type="nucleotide sequence ID" value="NZ_CP049989.1"/>
</dbReference>
<organism evidence="2 3">
    <name type="scientific">Hydrogenophaga crocea</name>
    <dbReference type="NCBI Taxonomy" id="2716225"/>
    <lineage>
        <taxon>Bacteria</taxon>
        <taxon>Pseudomonadati</taxon>
        <taxon>Pseudomonadota</taxon>
        <taxon>Betaproteobacteria</taxon>
        <taxon>Burkholderiales</taxon>
        <taxon>Comamonadaceae</taxon>
        <taxon>Hydrogenophaga</taxon>
    </lineage>
</organism>
<dbReference type="EMBL" id="CP049989">
    <property type="protein sequence ID" value="QIM51432.1"/>
    <property type="molecule type" value="Genomic_DNA"/>
</dbReference>
<gene>
    <name evidence="2" type="ORF">G9Q37_04420</name>
</gene>
<dbReference type="Proteomes" id="UP000503162">
    <property type="component" value="Chromosome"/>
</dbReference>
<dbReference type="PANTHER" id="PTHR30441">
    <property type="entry name" value="DUF748 DOMAIN-CONTAINING PROTEIN"/>
    <property type="match status" value="1"/>
</dbReference>
<reference evidence="2 3" key="1">
    <citation type="submission" date="2020-03" db="EMBL/GenBank/DDBJ databases">
        <title>Hydrogenophaga sp. nov. isolated from cyanobacterial mat.</title>
        <authorList>
            <person name="Thorat V."/>
            <person name="Kirdat K."/>
            <person name="Tiwarekar B."/>
            <person name="Costa E.D."/>
            <person name="Yadav A."/>
        </authorList>
    </citation>
    <scope>NUCLEOTIDE SEQUENCE [LARGE SCALE GENOMIC DNA]</scope>
    <source>
        <strain evidence="2 3">BA0156</strain>
    </source>
</reference>
<dbReference type="PANTHER" id="PTHR30441:SF8">
    <property type="entry name" value="DUF748 DOMAIN-CONTAINING PROTEIN"/>
    <property type="match status" value="1"/>
</dbReference>
<feature type="region of interest" description="Disordered" evidence="1">
    <location>
        <begin position="1225"/>
        <end position="1250"/>
    </location>
</feature>
<dbReference type="GO" id="GO:0090313">
    <property type="term" value="P:regulation of protein targeting to membrane"/>
    <property type="evidence" value="ECO:0007669"/>
    <property type="project" value="TreeGrafter"/>
</dbReference>
<evidence type="ECO:0000256" key="1">
    <source>
        <dbReference type="SAM" id="MobiDB-lite"/>
    </source>
</evidence>
<keyword evidence="3" id="KW-1185">Reference proteome</keyword>